<feature type="non-terminal residue" evidence="2">
    <location>
        <position position="343"/>
    </location>
</feature>
<comment type="caution">
    <text evidence="2">The sequence shown here is derived from an EMBL/GenBank/DDBJ whole genome shotgun (WGS) entry which is preliminary data.</text>
</comment>
<organism evidence="2 3">
    <name type="scientific">Lasiosphaeria miniovina</name>
    <dbReference type="NCBI Taxonomy" id="1954250"/>
    <lineage>
        <taxon>Eukaryota</taxon>
        <taxon>Fungi</taxon>
        <taxon>Dikarya</taxon>
        <taxon>Ascomycota</taxon>
        <taxon>Pezizomycotina</taxon>
        <taxon>Sordariomycetes</taxon>
        <taxon>Sordariomycetidae</taxon>
        <taxon>Sordariales</taxon>
        <taxon>Lasiosphaeriaceae</taxon>
        <taxon>Lasiosphaeria</taxon>
    </lineage>
</organism>
<proteinExistence type="predicted"/>
<evidence type="ECO:0000313" key="2">
    <source>
        <dbReference type="EMBL" id="KAK0714193.1"/>
    </source>
</evidence>
<feature type="domain" description="Heterokaryon incompatibility" evidence="1">
    <location>
        <begin position="34"/>
        <end position="161"/>
    </location>
</feature>
<dbReference type="AlphaFoldDB" id="A0AA40AEG9"/>
<dbReference type="GeneID" id="85319491"/>
<dbReference type="PANTHER" id="PTHR33112:SF9">
    <property type="entry name" value="HETEROKARYON INCOMPATIBILITY DOMAIN-CONTAINING PROTEIN"/>
    <property type="match status" value="1"/>
</dbReference>
<feature type="non-terminal residue" evidence="2">
    <location>
        <position position="1"/>
    </location>
</feature>
<evidence type="ECO:0000259" key="1">
    <source>
        <dbReference type="Pfam" id="PF06985"/>
    </source>
</evidence>
<name>A0AA40AEG9_9PEZI</name>
<reference evidence="2" key="1">
    <citation type="submission" date="2023-06" db="EMBL/GenBank/DDBJ databases">
        <title>Genome-scale phylogeny and comparative genomics of the fungal order Sordariales.</title>
        <authorList>
            <consortium name="Lawrence Berkeley National Laboratory"/>
            <person name="Hensen N."/>
            <person name="Bonometti L."/>
            <person name="Westerberg I."/>
            <person name="Brannstrom I.O."/>
            <person name="Guillou S."/>
            <person name="Cros-Aarteil S."/>
            <person name="Calhoun S."/>
            <person name="Haridas S."/>
            <person name="Kuo A."/>
            <person name="Mondo S."/>
            <person name="Pangilinan J."/>
            <person name="Riley R."/>
            <person name="LaButti K."/>
            <person name="Andreopoulos B."/>
            <person name="Lipzen A."/>
            <person name="Chen C."/>
            <person name="Yanf M."/>
            <person name="Daum C."/>
            <person name="Ng V."/>
            <person name="Clum A."/>
            <person name="Steindorff A."/>
            <person name="Ohm R."/>
            <person name="Martin F."/>
            <person name="Silar P."/>
            <person name="Natvig D."/>
            <person name="Lalanne C."/>
            <person name="Gautier V."/>
            <person name="Ament-velasquez S.L."/>
            <person name="Kruys A."/>
            <person name="Hutchinson M.I."/>
            <person name="Powell A.J."/>
            <person name="Barry K."/>
            <person name="Miller A.N."/>
            <person name="Grigoriev I.V."/>
            <person name="Debuchy R."/>
            <person name="Gladieux P."/>
            <person name="Thoren M.H."/>
            <person name="Johannesson H."/>
        </authorList>
    </citation>
    <scope>NUCLEOTIDE SEQUENCE</scope>
    <source>
        <strain evidence="2">SMH2392-1A</strain>
    </source>
</reference>
<dbReference type="InterPro" id="IPR010730">
    <property type="entry name" value="HET"/>
</dbReference>
<evidence type="ECO:0000313" key="3">
    <source>
        <dbReference type="Proteomes" id="UP001172101"/>
    </source>
</evidence>
<gene>
    <name evidence="2" type="ORF">B0T26DRAFT_628013</name>
</gene>
<protein>
    <submittedName>
        <fullName evidence="2">Heterokaryon incompatibility protein-domain-containing protein</fullName>
    </submittedName>
</protein>
<dbReference type="RefSeq" id="XP_060295515.1">
    <property type="nucleotide sequence ID" value="XM_060436221.1"/>
</dbReference>
<dbReference type="Pfam" id="PF06985">
    <property type="entry name" value="HET"/>
    <property type="match status" value="1"/>
</dbReference>
<sequence length="343" mass="37397">PSRYLDIGPGTGKDGRQSHVARVVTASPGERGSYACLSHCWGGSKHVCTLNRETEDRFSAGIPADLLPPVFVSAIAACRRLGISRIWIDSLCILQDSVEDWQRESPKMGQYYSQCKICIAATSSASSNAGFELDATRPSAAQKTDTTIRDFPLLTRGWVLQERWLAPRVLHFGKQEVVFECAETTACECGGAAKDLIEQIGLGAGFAAIRSTTTARHGLLRRRTHLEHLPWDELVPMYSALALTVPTDRLTAVSGMAAAVYAKFAANTGGPVVSGVSYLAGLWRHTLPRDMAWFVGETLLRNKANEQRLEVTGSGSSGSRKPRPEQYVAPTWSWASVLDAVRY</sequence>
<accession>A0AA40AEG9</accession>
<dbReference type="EMBL" id="JAUIRO010000005">
    <property type="protein sequence ID" value="KAK0714193.1"/>
    <property type="molecule type" value="Genomic_DNA"/>
</dbReference>
<keyword evidence="3" id="KW-1185">Reference proteome</keyword>
<dbReference type="PANTHER" id="PTHR33112">
    <property type="entry name" value="DOMAIN PROTEIN, PUTATIVE-RELATED"/>
    <property type="match status" value="1"/>
</dbReference>
<dbReference type="Proteomes" id="UP001172101">
    <property type="component" value="Unassembled WGS sequence"/>
</dbReference>